<dbReference type="Pfam" id="PF08352">
    <property type="entry name" value="oligo_HPY"/>
    <property type="match status" value="1"/>
</dbReference>
<dbReference type="SMART" id="SM00382">
    <property type="entry name" value="AAA"/>
    <property type="match status" value="2"/>
</dbReference>
<evidence type="ECO:0000313" key="10">
    <source>
        <dbReference type="Proteomes" id="UP000542811"/>
    </source>
</evidence>
<dbReference type="InterPro" id="IPR003439">
    <property type="entry name" value="ABC_transporter-like_ATP-bd"/>
</dbReference>
<evidence type="ECO:0000256" key="4">
    <source>
        <dbReference type="ARBA" id="ARBA00022475"/>
    </source>
</evidence>
<evidence type="ECO:0000256" key="5">
    <source>
        <dbReference type="ARBA" id="ARBA00022741"/>
    </source>
</evidence>
<dbReference type="NCBIfam" id="NF007739">
    <property type="entry name" value="PRK10419.1"/>
    <property type="match status" value="2"/>
</dbReference>
<dbReference type="InterPro" id="IPR003593">
    <property type="entry name" value="AAA+_ATPase"/>
</dbReference>
<proteinExistence type="inferred from homology"/>
<dbReference type="InterPro" id="IPR013563">
    <property type="entry name" value="Oligopep_ABC_C"/>
</dbReference>
<dbReference type="PANTHER" id="PTHR43297">
    <property type="entry name" value="OLIGOPEPTIDE TRANSPORT ATP-BINDING PROTEIN APPD"/>
    <property type="match status" value="1"/>
</dbReference>
<name>A0ABR6GAP2_9HYPH</name>
<feature type="domain" description="ABC transporter" evidence="8">
    <location>
        <begin position="349"/>
        <end position="597"/>
    </location>
</feature>
<keyword evidence="5" id="KW-0547">Nucleotide-binding</keyword>
<dbReference type="Proteomes" id="UP000542811">
    <property type="component" value="Unassembled WGS sequence"/>
</dbReference>
<evidence type="ECO:0000256" key="6">
    <source>
        <dbReference type="ARBA" id="ARBA00022840"/>
    </source>
</evidence>
<evidence type="ECO:0000256" key="1">
    <source>
        <dbReference type="ARBA" id="ARBA00004417"/>
    </source>
</evidence>
<dbReference type="SUPFAM" id="SSF52540">
    <property type="entry name" value="P-loop containing nucleoside triphosphate hydrolases"/>
    <property type="match status" value="2"/>
</dbReference>
<keyword evidence="4" id="KW-1003">Cell membrane</keyword>
<comment type="similarity">
    <text evidence="2">Belongs to the ABC transporter superfamily.</text>
</comment>
<keyword evidence="10" id="KW-1185">Reference proteome</keyword>
<dbReference type="Pfam" id="PF00005">
    <property type="entry name" value="ABC_tran"/>
    <property type="match status" value="2"/>
</dbReference>
<evidence type="ECO:0000256" key="7">
    <source>
        <dbReference type="ARBA" id="ARBA00023136"/>
    </source>
</evidence>
<keyword evidence="6 9" id="KW-0067">ATP-binding</keyword>
<reference evidence="9 10" key="1">
    <citation type="submission" date="2020-08" db="EMBL/GenBank/DDBJ databases">
        <title>Genomic Encyclopedia of Type Strains, Phase III (KMG-III): the genomes of soil and plant-associated and newly described type strains.</title>
        <authorList>
            <person name="Whitman W."/>
        </authorList>
    </citation>
    <scope>NUCLEOTIDE SEQUENCE [LARGE SCALE GENOMIC DNA]</scope>
    <source>
        <strain evidence="9 10">CECT 8280</strain>
    </source>
</reference>
<comment type="caution">
    <text evidence="9">The sequence shown here is derived from an EMBL/GenBank/DDBJ whole genome shotgun (WGS) entry which is preliminary data.</text>
</comment>
<dbReference type="InterPro" id="IPR050388">
    <property type="entry name" value="ABC_Ni/Peptide_Import"/>
</dbReference>
<evidence type="ECO:0000256" key="2">
    <source>
        <dbReference type="ARBA" id="ARBA00005417"/>
    </source>
</evidence>
<dbReference type="PROSITE" id="PS00211">
    <property type="entry name" value="ABC_TRANSPORTER_1"/>
    <property type="match status" value="2"/>
</dbReference>
<evidence type="ECO:0000256" key="3">
    <source>
        <dbReference type="ARBA" id="ARBA00022448"/>
    </source>
</evidence>
<evidence type="ECO:0000259" key="8">
    <source>
        <dbReference type="PROSITE" id="PS50893"/>
    </source>
</evidence>
<dbReference type="InterPro" id="IPR017871">
    <property type="entry name" value="ABC_transporter-like_CS"/>
</dbReference>
<dbReference type="CDD" id="cd03257">
    <property type="entry name" value="ABC_NikE_OppD_transporters"/>
    <property type="match status" value="2"/>
</dbReference>
<dbReference type="PROSITE" id="PS50893">
    <property type="entry name" value="ABC_TRANSPORTER_2"/>
    <property type="match status" value="2"/>
</dbReference>
<dbReference type="GO" id="GO:0005524">
    <property type="term" value="F:ATP binding"/>
    <property type="evidence" value="ECO:0007669"/>
    <property type="project" value="UniProtKB-KW"/>
</dbReference>
<dbReference type="NCBIfam" id="NF008453">
    <property type="entry name" value="PRK11308.1"/>
    <property type="match status" value="2"/>
</dbReference>
<organism evidence="9 10">
    <name type="scientific">Rhizobium laguerreae</name>
    <dbReference type="NCBI Taxonomy" id="1076926"/>
    <lineage>
        <taxon>Bacteria</taxon>
        <taxon>Pseudomonadati</taxon>
        <taxon>Pseudomonadota</taxon>
        <taxon>Alphaproteobacteria</taxon>
        <taxon>Hyphomicrobiales</taxon>
        <taxon>Rhizobiaceae</taxon>
        <taxon>Rhizobium/Agrobacterium group</taxon>
        <taxon>Rhizobium</taxon>
    </lineage>
</organism>
<sequence length="608" mass="66060">MIYIDTNGNTNLILIIEPTPIGSEWCRAKELCTCSKRLCGSMHESVTIFQSRRCVDKGDRPMAVMTEAVTAGDVALTVRGLTVDLPKGMERAHAVENVSFDLKRGQILCIIGESGSGKSVTANTIMGLLPKIIPVSSGAINLNGTTIVGAPAKKLRQLRGRVVSMIFQDPLSALNPLMTVGDQVAEVMAAHGVGTKASRRARALELLTEVGLPDPELMYHQYPFRLSGGQRQRVMIAIALALEPTILIADEPTTALDVTTQAQILKLIRDIQRRKDMSVMFITHDFGVVAEIADSVVVMEKGRIVEQGSVDQVLKSPSHPYTQRLIAAVPHLTGEDRKFKAQTSDETILTVNGLCKTYRSGSALFGSQRVVPAVKDASFTLAAGRTLGIVGESGSGKSSLGRLLIKLQDSDSGQILFEGKDIVKLSESEFRPLRPRIQMIFQDPFASLNPRSTIGQILTVGPVAHGMSYAQAREEARALLSHVGLDAGAFGRYPHEFSGGQRQRIGIARALMFKPKLLIADEAVSALDVSIQAQILKLLDQIQRETGVSMIFITHDLRVASQICDEIAVMQKGRVVERGPPSQIFLKPQSDYTRELVAAIPGERRKDA</sequence>
<dbReference type="EMBL" id="JACHXX010000004">
    <property type="protein sequence ID" value="MBB3163316.1"/>
    <property type="molecule type" value="Genomic_DNA"/>
</dbReference>
<dbReference type="PANTHER" id="PTHR43297:SF2">
    <property type="entry name" value="DIPEPTIDE TRANSPORT ATP-BINDING PROTEIN DPPD"/>
    <property type="match status" value="1"/>
</dbReference>
<accession>A0ABR6GAP2</accession>
<keyword evidence="3" id="KW-0813">Transport</keyword>
<evidence type="ECO:0000313" key="9">
    <source>
        <dbReference type="EMBL" id="MBB3163316.1"/>
    </source>
</evidence>
<protein>
    <submittedName>
        <fullName evidence="9">Peptide/nickel transport system ATP-binding protein</fullName>
    </submittedName>
</protein>
<dbReference type="Gene3D" id="3.40.50.300">
    <property type="entry name" value="P-loop containing nucleotide triphosphate hydrolases"/>
    <property type="match status" value="2"/>
</dbReference>
<gene>
    <name evidence="9" type="ORF">FHS25_003794</name>
</gene>
<comment type="subcellular location">
    <subcellularLocation>
        <location evidence="1">Cell inner membrane</location>
        <topology evidence="1">Peripheral membrane protein</topology>
    </subcellularLocation>
</comment>
<dbReference type="InterPro" id="IPR027417">
    <property type="entry name" value="P-loop_NTPase"/>
</dbReference>
<feature type="domain" description="ABC transporter" evidence="8">
    <location>
        <begin position="78"/>
        <end position="326"/>
    </location>
</feature>
<keyword evidence="7" id="KW-0472">Membrane</keyword>